<dbReference type="Proteomes" id="UP000054324">
    <property type="component" value="Unassembled WGS sequence"/>
</dbReference>
<organism evidence="1 2">
    <name type="scientific">Opisthorchis viverrini</name>
    <name type="common">Southeast Asian liver fluke</name>
    <dbReference type="NCBI Taxonomy" id="6198"/>
    <lineage>
        <taxon>Eukaryota</taxon>
        <taxon>Metazoa</taxon>
        <taxon>Spiralia</taxon>
        <taxon>Lophotrochozoa</taxon>
        <taxon>Platyhelminthes</taxon>
        <taxon>Trematoda</taxon>
        <taxon>Digenea</taxon>
        <taxon>Opisthorchiida</taxon>
        <taxon>Opisthorchiata</taxon>
        <taxon>Opisthorchiidae</taxon>
        <taxon>Opisthorchis</taxon>
    </lineage>
</organism>
<accession>A0A075ADX3</accession>
<dbReference type="KEGG" id="ovi:T265_06394"/>
<protein>
    <submittedName>
        <fullName evidence="1">Uncharacterized protein</fullName>
    </submittedName>
</protein>
<evidence type="ECO:0000313" key="2">
    <source>
        <dbReference type="Proteomes" id="UP000054324"/>
    </source>
</evidence>
<dbReference type="STRING" id="6198.A0A075ADX3"/>
<dbReference type="CTD" id="20320573"/>
<dbReference type="AlphaFoldDB" id="A0A075ADX3"/>
<gene>
    <name evidence="1" type="ORF">T265_06394</name>
</gene>
<dbReference type="EMBL" id="KL596750">
    <property type="protein sequence ID" value="KER26349.1"/>
    <property type="molecule type" value="Genomic_DNA"/>
</dbReference>
<name>A0A075ADX3_OPIVI</name>
<keyword evidence="2" id="KW-1185">Reference proteome</keyword>
<reference evidence="1 2" key="1">
    <citation type="submission" date="2013-11" db="EMBL/GenBank/DDBJ databases">
        <title>Opisthorchis viverrini - life in the bile duct.</title>
        <authorList>
            <person name="Young N.D."/>
            <person name="Nagarajan N."/>
            <person name="Lin S.J."/>
            <person name="Korhonen P.K."/>
            <person name="Jex A.R."/>
            <person name="Hall R.S."/>
            <person name="Safavi-Hemami H."/>
            <person name="Kaewkong W."/>
            <person name="Bertrand D."/>
            <person name="Gao S."/>
            <person name="Seet Q."/>
            <person name="Wongkham S."/>
            <person name="Teh B.T."/>
            <person name="Wongkham C."/>
            <person name="Intapan P.M."/>
            <person name="Maleewong W."/>
            <person name="Yang X."/>
            <person name="Hu M."/>
            <person name="Wang Z."/>
            <person name="Hofmann A."/>
            <person name="Sternberg P.W."/>
            <person name="Tan P."/>
            <person name="Wang J."/>
            <person name="Gasser R.B."/>
        </authorList>
    </citation>
    <scope>NUCLEOTIDE SEQUENCE [LARGE SCALE GENOMIC DNA]</scope>
</reference>
<proteinExistence type="predicted"/>
<dbReference type="RefSeq" id="XP_009169906.1">
    <property type="nucleotide sequence ID" value="XM_009171642.1"/>
</dbReference>
<sequence>MPFRCLSVTSPERSMRARILPGCSSLERGSREAEIGFEPRTFWPVNSSSNPCATTPSNVQTARNFKQFENYTHLQINLVFMRDSTEEFSASLISLYLCNVLLIGLLKIRRQPTTASVLFGAHQVASVPGFPSTLCSTLCSTQTSETHPISQRNRLRVKQGNDAKLAHQNTLICELVWFCERLTWNPAESPVCDVSRQPNVLNQVASCFSRYDIRDIAIHVYACNALFTKLLKIRRKPTTGFALLRAHQSSLLFCVIRKGVWLRYPTLSLRLKGLTHKAVGGRRVLFGDPDSSIRLKSLTHEAVGECRVFFCDPVWSRRLNSLTCSAAWGWPNPRAQGIRHYCLIPDAAAHSRRLLSSTGIFGFKSISTVLDNALAVTHRCFHNYGHAGRLGETPYCFHTPVAENSTTLPPDRLLPRLPVVRSLAAVGLAAPLWPSWHGCTLWNEVPASVVCGITAALKPDHHVKVAALGRDEAQGGIPFAGPQWERESFIHLETTHKVAENSSTANDRFRPSWGSSGRRSLRVSVSLMIYLNPNCTVFEKCTHLRINLVFTGDSIESLVYDILQLNVLHTGRLQQPSARIHLIVIGSNRNWSVISSHQAALVCDTPAWTTWQYPIPRAWQLGAEKVLELNHFLTDRYNSANFLTGRSLGSNPTSASRLLLSRLRQLGSTPVLALPSGGMAARHRKDFADN</sequence>
<dbReference type="GeneID" id="20320573"/>
<evidence type="ECO:0000313" key="1">
    <source>
        <dbReference type="EMBL" id="KER26349.1"/>
    </source>
</evidence>
<dbReference type="OrthoDB" id="431720at2759"/>